<evidence type="ECO:0000313" key="2">
    <source>
        <dbReference type="Proteomes" id="UP001152178"/>
    </source>
</evidence>
<accession>A0ABT4R4J6</accession>
<name>A0ABT4R4J6_9HYPH</name>
<keyword evidence="2" id="KW-1185">Reference proteome</keyword>
<dbReference type="EMBL" id="JAPFQA010000046">
    <property type="protein sequence ID" value="MCZ8548760.1"/>
    <property type="molecule type" value="Genomic_DNA"/>
</dbReference>
<gene>
    <name evidence="1" type="ORF">OOJ09_31835</name>
</gene>
<reference evidence="1" key="1">
    <citation type="submission" date="2022-11" db="EMBL/GenBank/DDBJ databases">
        <authorList>
            <person name="Coimbra C."/>
        </authorList>
    </citation>
    <scope>NUCLEOTIDE SEQUENCE</scope>
    <source>
        <strain evidence="1">Jales19</strain>
    </source>
</reference>
<protein>
    <submittedName>
        <fullName evidence="1">DUF542 domain-containing protein</fullName>
    </submittedName>
</protein>
<evidence type="ECO:0000313" key="1">
    <source>
        <dbReference type="EMBL" id="MCZ8548760.1"/>
    </source>
</evidence>
<organism evidence="1 2">
    <name type="scientific">Mesorhizobium qingshengii</name>
    <dbReference type="NCBI Taxonomy" id="1165689"/>
    <lineage>
        <taxon>Bacteria</taxon>
        <taxon>Pseudomonadati</taxon>
        <taxon>Pseudomonadota</taxon>
        <taxon>Alphaproteobacteria</taxon>
        <taxon>Hyphomicrobiales</taxon>
        <taxon>Phyllobacteriaceae</taxon>
        <taxon>Mesorhizobium</taxon>
    </lineage>
</organism>
<dbReference type="Proteomes" id="UP001152178">
    <property type="component" value="Unassembled WGS sequence"/>
</dbReference>
<sequence length="82" mass="9255">MNTQFLGAELWERTVGDVAATLPGATAVFRKFKIDFCCNGDLTLDAPRIGAALIRMSLSARWRRLVPVPGRQPRRRLWTARN</sequence>
<dbReference type="Pfam" id="PF04405">
    <property type="entry name" value="ScdA_N"/>
    <property type="match status" value="1"/>
</dbReference>
<dbReference type="InterPro" id="IPR019903">
    <property type="entry name" value="RIC_family"/>
</dbReference>
<dbReference type="RefSeq" id="WP_269909006.1">
    <property type="nucleotide sequence ID" value="NZ_JAPFQA010000046.1"/>
</dbReference>
<proteinExistence type="predicted"/>
<comment type="caution">
    <text evidence="1">The sequence shown here is derived from an EMBL/GenBank/DDBJ whole genome shotgun (WGS) entry which is preliminary data.</text>
</comment>